<dbReference type="Pfam" id="PF08585">
    <property type="entry name" value="RMI1_N_C"/>
    <property type="match status" value="1"/>
</dbReference>
<evidence type="ECO:0000256" key="5">
    <source>
        <dbReference type="ARBA" id="ARBA00023242"/>
    </source>
</evidence>
<dbReference type="GO" id="GO:0000712">
    <property type="term" value="P:resolution of meiotic recombination intermediates"/>
    <property type="evidence" value="ECO:0007669"/>
    <property type="project" value="TreeGrafter"/>
</dbReference>
<dbReference type="FunFam" id="2.40.50.770:FF:000002">
    <property type="entry name" value="recQ-mediated genome instability protein 1"/>
    <property type="match status" value="1"/>
</dbReference>
<feature type="domain" description="RMI1 N-terminal" evidence="10">
    <location>
        <begin position="11"/>
        <end position="60"/>
    </location>
</feature>
<dbReference type="GO" id="GO:0031422">
    <property type="term" value="C:RecQ family helicase-topoisomerase III complex"/>
    <property type="evidence" value="ECO:0007669"/>
    <property type="project" value="TreeGrafter"/>
</dbReference>
<feature type="region of interest" description="Disordered" evidence="7">
    <location>
        <begin position="324"/>
        <end position="351"/>
    </location>
</feature>
<protein>
    <recommendedName>
        <fullName evidence="3">RecQ-mediated genome instability protein 1</fullName>
    </recommendedName>
</protein>
<dbReference type="Proteomes" id="UP001208570">
    <property type="component" value="Unassembled WGS sequence"/>
</dbReference>
<dbReference type="InterPro" id="IPR042470">
    <property type="entry name" value="RMI1_N_C_sf"/>
</dbReference>
<evidence type="ECO:0000256" key="7">
    <source>
        <dbReference type="SAM" id="MobiDB-lite"/>
    </source>
</evidence>
<comment type="caution">
    <text evidence="11">The sequence shown here is derived from an EMBL/GenBank/DDBJ whole genome shotgun (WGS) entry which is preliminary data.</text>
</comment>
<dbReference type="GO" id="GO:0000166">
    <property type="term" value="F:nucleotide binding"/>
    <property type="evidence" value="ECO:0007669"/>
    <property type="project" value="InterPro"/>
</dbReference>
<dbReference type="InterPro" id="IPR013894">
    <property type="entry name" value="RMI1_OB"/>
</dbReference>
<dbReference type="Gene3D" id="2.40.50.510">
    <property type="match status" value="1"/>
</dbReference>
<evidence type="ECO:0000256" key="1">
    <source>
        <dbReference type="ARBA" id="ARBA00004123"/>
    </source>
</evidence>
<dbReference type="GO" id="GO:0016604">
    <property type="term" value="C:nuclear body"/>
    <property type="evidence" value="ECO:0007669"/>
    <property type="project" value="TreeGrafter"/>
</dbReference>
<evidence type="ECO:0000259" key="9">
    <source>
        <dbReference type="Pfam" id="PF16099"/>
    </source>
</evidence>
<dbReference type="InterPro" id="IPR044881">
    <property type="entry name" value="RMI1_N_N_sf"/>
</dbReference>
<accession>A0AAD9IZ55</accession>
<proteinExistence type="inferred from homology"/>
<dbReference type="GO" id="GO:0000724">
    <property type="term" value="P:double-strand break repair via homologous recombination"/>
    <property type="evidence" value="ECO:0007669"/>
    <property type="project" value="TreeGrafter"/>
</dbReference>
<gene>
    <name evidence="11" type="ORF">LSH36_831g00041</name>
</gene>
<evidence type="ECO:0000256" key="2">
    <source>
        <dbReference type="ARBA" id="ARBA00006395"/>
    </source>
</evidence>
<dbReference type="PANTHER" id="PTHR14790">
    <property type="entry name" value="RECQ-MEDIATED GENOME INSTABILITY PROTEIN 1 RMI1"/>
    <property type="match status" value="1"/>
</dbReference>
<comment type="similarity">
    <text evidence="2">Belongs to the RMI1 family.</text>
</comment>
<keyword evidence="5" id="KW-0539">Nucleus</keyword>
<dbReference type="PANTHER" id="PTHR14790:SF15">
    <property type="entry name" value="RECQ-MEDIATED GENOME INSTABILITY PROTEIN 1"/>
    <property type="match status" value="1"/>
</dbReference>
<comment type="function">
    <text evidence="6">Essential component of the RMI complex, a complex that plays an important role in the processing of homologous recombination intermediates to limit DNA crossover formation in cells. Promotes TOP3A binding to double Holliday junctions (DHJ) and hence stimulates TOP3A-mediated dissolution. Required for BLM phosphorylation during mitosis. Within the BLM complex, required for BLM and TOP3A stability.</text>
</comment>
<dbReference type="SMART" id="SM01161">
    <property type="entry name" value="DUF1767"/>
    <property type="match status" value="1"/>
</dbReference>
<evidence type="ECO:0000313" key="12">
    <source>
        <dbReference type="Proteomes" id="UP001208570"/>
    </source>
</evidence>
<reference evidence="11" key="1">
    <citation type="journal article" date="2023" name="Mol. Biol. Evol.">
        <title>Third-Generation Sequencing Reveals the Adaptive Role of the Epigenome in Three Deep-Sea Polychaetes.</title>
        <authorList>
            <person name="Perez M."/>
            <person name="Aroh O."/>
            <person name="Sun Y."/>
            <person name="Lan Y."/>
            <person name="Juniper S.K."/>
            <person name="Young C.R."/>
            <person name="Angers B."/>
            <person name="Qian P.Y."/>
        </authorList>
    </citation>
    <scope>NUCLEOTIDE SEQUENCE</scope>
    <source>
        <strain evidence="11">P08H-3</strain>
    </source>
</reference>
<dbReference type="AlphaFoldDB" id="A0AAD9IZ55"/>
<evidence type="ECO:0000256" key="6">
    <source>
        <dbReference type="ARBA" id="ARBA00024977"/>
    </source>
</evidence>
<dbReference type="GO" id="GO:0006260">
    <property type="term" value="P:DNA replication"/>
    <property type="evidence" value="ECO:0007669"/>
    <property type="project" value="UniProtKB-KW"/>
</dbReference>
<feature type="domain" description="RecQ-mediated genome instability protein 1 C-terminal OB-fold" evidence="9">
    <location>
        <begin position="459"/>
        <end position="596"/>
    </location>
</feature>
<dbReference type="EMBL" id="JAODUP010000831">
    <property type="protein sequence ID" value="KAK2143564.1"/>
    <property type="molecule type" value="Genomic_DNA"/>
</dbReference>
<dbReference type="InterPro" id="IPR049363">
    <property type="entry name" value="RMI1_N"/>
</dbReference>
<name>A0AAD9IZ55_9ANNE</name>
<comment type="subcellular location">
    <subcellularLocation>
        <location evidence="1">Nucleus</location>
    </subcellularLocation>
</comment>
<sequence length="599" mass="67281">MSATDVNLWLMRRYRFQAPLDWLEACCAWLNEENTGSSLSLNELRSQVLSQWLLSDLREIGMRSLPEGLNDQAKILLEGSYCLQVNATYDASSSFYSQLQKVRGTENENVQVSATQNSQSQRPESGRLLMFEMTDGVQSIKGMEYRQLPAVDDSLTPGAKVIISGPVVCRQGVLMLTPENWMLLGGEVDALVENSKVNVLQRVLASNKERDPMETLKQTFSTSEDPARYRDESIHQKATTRNDDDDMDDFLIGVDLSQLDEWEQQLNEPSRGSHTSGLAKEVKRSYIDEVSKDSNVQSRCSTRKLMEGNPSGKSMVQITSIDSSRVGSTVTKHSHVHHTHSDDSTDKQTSDSVVDECYVAEQEPRHPCSNMLWDDDDDFDTIVQTLSDPTDHISMWEQNLENSFVQDNMEQMEIGNHAKGAVLEYQCTIRDNGRKVLTEATQVLDTSQKSSVKATLNTEPYTYLLLVKNIQLSRQLITVKAYVSTLIGRLEHNGGEHWSLTVKLNDGTASRDVDLSDDFLTRLIGFSAHKCHAMKLLAKTCNQTRSRIAQGIRRCQQSLIQLYGLLKMELIPGNQRPMVVGCSAIGEVDVCTLHSRCHD</sequence>
<organism evidence="11 12">
    <name type="scientific">Paralvinella palmiformis</name>
    <dbReference type="NCBI Taxonomy" id="53620"/>
    <lineage>
        <taxon>Eukaryota</taxon>
        <taxon>Metazoa</taxon>
        <taxon>Spiralia</taxon>
        <taxon>Lophotrochozoa</taxon>
        <taxon>Annelida</taxon>
        <taxon>Polychaeta</taxon>
        <taxon>Sedentaria</taxon>
        <taxon>Canalipalpata</taxon>
        <taxon>Terebellida</taxon>
        <taxon>Terebelliformia</taxon>
        <taxon>Alvinellidae</taxon>
        <taxon>Paralvinella</taxon>
    </lineage>
</organism>
<evidence type="ECO:0000259" key="8">
    <source>
        <dbReference type="Pfam" id="PF08585"/>
    </source>
</evidence>
<dbReference type="Pfam" id="PF21000">
    <property type="entry name" value="RMI1_N_N"/>
    <property type="match status" value="1"/>
</dbReference>
<evidence type="ECO:0000313" key="11">
    <source>
        <dbReference type="EMBL" id="KAK2143564.1"/>
    </source>
</evidence>
<feature type="compositionally biased region" description="Basic and acidic residues" evidence="7">
    <location>
        <begin position="225"/>
        <end position="235"/>
    </location>
</feature>
<evidence type="ECO:0000256" key="4">
    <source>
        <dbReference type="ARBA" id="ARBA00022705"/>
    </source>
</evidence>
<dbReference type="Gene3D" id="1.10.8.1020">
    <property type="entry name" value="RecQ-mediated genome instability protein 1, N-terminal domain"/>
    <property type="match status" value="1"/>
</dbReference>
<keyword evidence="12" id="KW-1185">Reference proteome</keyword>
<keyword evidence="4" id="KW-0235">DNA replication</keyword>
<evidence type="ECO:0000256" key="3">
    <source>
        <dbReference type="ARBA" id="ARBA00018987"/>
    </source>
</evidence>
<feature type="compositionally biased region" description="Basic and acidic residues" evidence="7">
    <location>
        <begin position="339"/>
        <end position="349"/>
    </location>
</feature>
<feature type="region of interest" description="Disordered" evidence="7">
    <location>
        <begin position="212"/>
        <end position="247"/>
    </location>
</feature>
<dbReference type="Gene3D" id="2.40.50.770">
    <property type="entry name" value="RecQ-mediated genome instability protein Rmi1, C-terminal domain"/>
    <property type="match status" value="1"/>
</dbReference>
<evidence type="ECO:0000259" key="10">
    <source>
        <dbReference type="Pfam" id="PF21000"/>
    </source>
</evidence>
<feature type="domain" description="RecQ mediated genome instability protein 1 OB-fold" evidence="8">
    <location>
        <begin position="65"/>
        <end position="196"/>
    </location>
</feature>
<dbReference type="Pfam" id="PF16099">
    <property type="entry name" value="RMI1_C"/>
    <property type="match status" value="1"/>
</dbReference>
<dbReference type="InterPro" id="IPR032199">
    <property type="entry name" value="RMI1_C"/>
</dbReference>